<name>A0AAE3KBT0_9GAMM</name>
<dbReference type="RefSeq" id="WP_253480630.1">
    <property type="nucleotide sequence ID" value="NZ_JALJXV010000008.1"/>
</dbReference>
<dbReference type="SUPFAM" id="SSF53335">
    <property type="entry name" value="S-adenosyl-L-methionine-dependent methyltransferases"/>
    <property type="match status" value="1"/>
</dbReference>
<reference evidence="8" key="1">
    <citation type="submission" date="2022-03" db="EMBL/GenBank/DDBJ databases">
        <title>Genomic Encyclopedia of Type Strains, Phase III (KMG-III): the genomes of soil and plant-associated and newly described type strains.</title>
        <authorList>
            <person name="Whitman W."/>
        </authorList>
    </citation>
    <scope>NUCLEOTIDE SEQUENCE</scope>
    <source>
        <strain evidence="8">ANL 6-2</strain>
    </source>
</reference>
<feature type="binding site" evidence="6">
    <location>
        <position position="149"/>
    </location>
    <ligand>
        <name>S-adenosyl-L-methionine</name>
        <dbReference type="ChEBI" id="CHEBI:59789"/>
    </ligand>
</feature>
<dbReference type="GO" id="GO:0030488">
    <property type="term" value="P:tRNA methylation"/>
    <property type="evidence" value="ECO:0007669"/>
    <property type="project" value="TreeGrafter"/>
</dbReference>
<dbReference type="GO" id="GO:0003723">
    <property type="term" value="F:RNA binding"/>
    <property type="evidence" value="ECO:0007669"/>
    <property type="project" value="UniProtKB-UniRule"/>
</dbReference>
<dbReference type="InterPro" id="IPR029063">
    <property type="entry name" value="SAM-dependent_MTases_sf"/>
</dbReference>
<gene>
    <name evidence="8" type="ORF">J2T57_003199</name>
</gene>
<dbReference type="GO" id="GO:0016428">
    <property type="term" value="F:tRNA (cytidine-5-)-methyltransferase activity"/>
    <property type="evidence" value="ECO:0007669"/>
    <property type="project" value="TreeGrafter"/>
</dbReference>
<feature type="binding site" evidence="6">
    <location>
        <position position="193"/>
    </location>
    <ligand>
        <name>S-adenosyl-L-methionine</name>
        <dbReference type="ChEBI" id="CHEBI:59789"/>
    </ligand>
</feature>
<evidence type="ECO:0000256" key="6">
    <source>
        <dbReference type="PROSITE-ProRule" id="PRU01023"/>
    </source>
</evidence>
<dbReference type="AlphaFoldDB" id="A0AAE3KBT0"/>
<keyword evidence="9" id="KW-1185">Reference proteome</keyword>
<comment type="caution">
    <text evidence="8">The sequence shown here is derived from an EMBL/GenBank/DDBJ whole genome shotgun (WGS) entry which is preliminary data.</text>
</comment>
<comment type="similarity">
    <text evidence="6">Belongs to the class I-like SAM-binding methyltransferase superfamily. RsmB/NOP family.</text>
</comment>
<evidence type="ECO:0000256" key="5">
    <source>
        <dbReference type="ARBA" id="ARBA00022884"/>
    </source>
</evidence>
<feature type="binding site" evidence="6">
    <location>
        <position position="176"/>
    </location>
    <ligand>
        <name>S-adenosyl-L-methionine</name>
        <dbReference type="ChEBI" id="CHEBI:59789"/>
    </ligand>
</feature>
<dbReference type="InterPro" id="IPR001678">
    <property type="entry name" value="MeTrfase_RsmB-F_NOP2_dom"/>
</dbReference>
<dbReference type="InterPro" id="IPR031341">
    <property type="entry name" value="Methyltr_RsmF_N"/>
</dbReference>
<keyword evidence="3 6" id="KW-0808">Transferase</keyword>
<proteinExistence type="inferred from homology"/>
<dbReference type="PROSITE" id="PS51686">
    <property type="entry name" value="SAM_MT_RSMB_NOP"/>
    <property type="match status" value="1"/>
</dbReference>
<sequence length="494" mass="54141">MTRPLDPRARFPDREALAERIFSRYATIIDDADALFAALRRPLPQTLWANRLRISRERLAELLREDGLASTALPWWDQGLRLDAEARPGLHWGFFAGLFQVQEEVSMVPVTCLDPQPGDRVLDLCAAPGNKTAQIAVAMANRGTVVANDSSRGRIPAIRQTTKRLGLVNVSVTVRDGQGLHARAGGFDRVLVDAPCTCEGTFRKSRVPQIVADDVRQRTARIQQRLLTRAVSLTRPGGRIVYSTCTFSPEENEAVVDAVLRAHPGSLQVRPIRIPGLNHAPGLLHWGDQSFDPVLVGAARIWPHHNDSGGFFVVVLDKAATAPGPDEAAAFFRPAAAPDEWKQPFSERFGMSSAVWDGLQLVRRGGRHIHAISSDHQAPQAPAPDVLGLPMVRRKSLPLKPTTAAVLLLGHHASRNVVDLDAGQLGLYQRRETAVMEPDQLLRCSGPGHVIVRFRDQVIGLGQLIYDRETPTVWLHSFMPKAWGPVDAGSASGE</sequence>
<feature type="binding site" evidence="6">
    <location>
        <begin position="125"/>
        <end position="131"/>
    </location>
    <ligand>
        <name>S-adenosyl-L-methionine</name>
        <dbReference type="ChEBI" id="CHEBI:59789"/>
    </ligand>
</feature>
<dbReference type="PRINTS" id="PR02008">
    <property type="entry name" value="RCMTFAMILY"/>
</dbReference>
<feature type="active site" description="Nucleophile" evidence="6">
    <location>
        <position position="245"/>
    </location>
</feature>
<feature type="domain" description="SAM-dependent MTase RsmB/NOP-type" evidence="7">
    <location>
        <begin position="35"/>
        <end position="319"/>
    </location>
</feature>
<keyword evidence="4 6" id="KW-0949">S-adenosyl-L-methionine</keyword>
<keyword evidence="2 6" id="KW-0489">Methyltransferase</keyword>
<dbReference type="InterPro" id="IPR023267">
    <property type="entry name" value="RCMT"/>
</dbReference>
<keyword evidence="1" id="KW-0963">Cytoplasm</keyword>
<dbReference type="Pfam" id="PF17125">
    <property type="entry name" value="Methyltr_RsmF_N"/>
    <property type="match status" value="1"/>
</dbReference>
<dbReference type="CDD" id="cd02440">
    <property type="entry name" value="AdoMet_MTases"/>
    <property type="match status" value="1"/>
</dbReference>
<dbReference type="PANTHER" id="PTHR22807:SF74">
    <property type="entry name" value="TRNA (CYTOSINE(48)-C(5))-METHYLTRANSFERASE"/>
    <property type="match status" value="1"/>
</dbReference>
<dbReference type="Gene3D" id="3.40.50.150">
    <property type="entry name" value="Vaccinia Virus protein VP39"/>
    <property type="match status" value="1"/>
</dbReference>
<evidence type="ECO:0000256" key="1">
    <source>
        <dbReference type="ARBA" id="ARBA00022490"/>
    </source>
</evidence>
<evidence type="ECO:0000313" key="8">
    <source>
        <dbReference type="EMBL" id="MCP1676040.1"/>
    </source>
</evidence>
<dbReference type="InterPro" id="IPR049560">
    <property type="entry name" value="MeTrfase_RsmB-F_NOP2_cat"/>
</dbReference>
<dbReference type="Pfam" id="PF01189">
    <property type="entry name" value="Methyltr_RsmB-F"/>
    <property type="match status" value="1"/>
</dbReference>
<keyword evidence="5 6" id="KW-0694">RNA-binding</keyword>
<evidence type="ECO:0000256" key="4">
    <source>
        <dbReference type="ARBA" id="ARBA00022691"/>
    </source>
</evidence>
<dbReference type="Gene3D" id="3.30.70.1170">
    <property type="entry name" value="Sun protein, domain 3"/>
    <property type="match status" value="1"/>
</dbReference>
<evidence type="ECO:0000256" key="3">
    <source>
        <dbReference type="ARBA" id="ARBA00022679"/>
    </source>
</evidence>
<organism evidence="8 9">
    <name type="scientific">Natronocella acetinitrilica</name>
    <dbReference type="NCBI Taxonomy" id="414046"/>
    <lineage>
        <taxon>Bacteria</taxon>
        <taxon>Pseudomonadati</taxon>
        <taxon>Pseudomonadota</taxon>
        <taxon>Gammaproteobacteria</taxon>
        <taxon>Chromatiales</taxon>
        <taxon>Ectothiorhodospiraceae</taxon>
        <taxon>Natronocella</taxon>
    </lineage>
</organism>
<protein>
    <submittedName>
        <fullName evidence="8">NOL1/NOP2/sun family putative RNA methylase</fullName>
    </submittedName>
</protein>
<dbReference type="EMBL" id="JALJXV010000008">
    <property type="protein sequence ID" value="MCP1676040.1"/>
    <property type="molecule type" value="Genomic_DNA"/>
</dbReference>
<dbReference type="Proteomes" id="UP001205843">
    <property type="component" value="Unassembled WGS sequence"/>
</dbReference>
<evidence type="ECO:0000313" key="9">
    <source>
        <dbReference type="Proteomes" id="UP001205843"/>
    </source>
</evidence>
<accession>A0AAE3KBT0</accession>
<dbReference type="PANTHER" id="PTHR22807">
    <property type="entry name" value="NOP2 YEAST -RELATED NOL1/NOP2/FMU SUN DOMAIN-CONTAINING"/>
    <property type="match status" value="1"/>
</dbReference>
<evidence type="ECO:0000259" key="7">
    <source>
        <dbReference type="PROSITE" id="PS51686"/>
    </source>
</evidence>
<evidence type="ECO:0000256" key="2">
    <source>
        <dbReference type="ARBA" id="ARBA00022603"/>
    </source>
</evidence>